<evidence type="ECO:0000256" key="1">
    <source>
        <dbReference type="SAM" id="MobiDB-lite"/>
    </source>
</evidence>
<feature type="compositionally biased region" description="Polar residues" evidence="1">
    <location>
        <begin position="56"/>
        <end position="68"/>
    </location>
</feature>
<comment type="caution">
    <text evidence="2">The sequence shown here is derived from an EMBL/GenBank/DDBJ whole genome shotgun (WGS) entry which is preliminary data.</text>
</comment>
<evidence type="ECO:0000313" key="2">
    <source>
        <dbReference type="EMBL" id="KAK5174119.1"/>
    </source>
</evidence>
<reference evidence="2 3" key="1">
    <citation type="submission" date="2023-08" db="EMBL/GenBank/DDBJ databases">
        <title>Black Yeasts Isolated from many extreme environments.</title>
        <authorList>
            <person name="Coleine C."/>
            <person name="Stajich J.E."/>
            <person name="Selbmann L."/>
        </authorList>
    </citation>
    <scope>NUCLEOTIDE SEQUENCE [LARGE SCALE GENOMIC DNA]</scope>
    <source>
        <strain evidence="2 3">CCFEE 5935</strain>
    </source>
</reference>
<dbReference type="PANTHER" id="PTHR37540">
    <property type="entry name" value="TRANSCRIPTION FACTOR (ACR-2), PUTATIVE-RELATED-RELATED"/>
    <property type="match status" value="1"/>
</dbReference>
<dbReference type="Proteomes" id="UP001337655">
    <property type="component" value="Unassembled WGS sequence"/>
</dbReference>
<protein>
    <submittedName>
        <fullName evidence="2">Uncharacterized protein</fullName>
    </submittedName>
</protein>
<proteinExistence type="predicted"/>
<name>A0AAV9PKS2_9PEZI</name>
<sequence>MATKAKDNTESAVSAPSEDLIFITYQGDWHHDPETRRIVRKRAFDSTRVAKVPAVSTGSSQTNSGSLRDQQHRFRVSKQRNVPLHKVDQLQELPRSVSPLEPTLRRLGDDSYRILGYYHHTFQQNSLAINVEGGWLAFTLSDEAVTHAQLALTSLTLDVDSSGKTSYLKHSSASMQLIRGRLSNNAGQFDDAVVGAVALLLIAESLQSDVTSSKSHSDALNSMLALRGGYNGFSHLAALQRVISWARRAYGLRWLRPSGAPQVTNCLPDEIDPLAKSIRDLQRDQMPDEIRAILPDSLQQVLAGFQTVSIYQSQPGQTKQKWISAAIFEVERMLMYLDDNSFARLFRSPREYCPLSSLFHLAGHIYLLIVLRQIHRQFPIVQAFADVLASKLKAYHRRRVATENTQGEKQLLLWIHTLQCISTVESEVRLEAQKGLLSVCQAMEIVDFAGFSNTLKQVAWVDRTLGEDLSDVWNTMMTAAKNLRNVSCFVLRKSTTTSAPTLCPAVYQRSIDPTNPTSRGG</sequence>
<dbReference type="AlphaFoldDB" id="A0AAV9PKS2"/>
<feature type="region of interest" description="Disordered" evidence="1">
    <location>
        <begin position="52"/>
        <end position="71"/>
    </location>
</feature>
<gene>
    <name evidence="2" type="ORF">LTR77_001199</name>
</gene>
<dbReference type="EMBL" id="JAVRRT010000002">
    <property type="protein sequence ID" value="KAK5174119.1"/>
    <property type="molecule type" value="Genomic_DNA"/>
</dbReference>
<dbReference type="GeneID" id="89922547"/>
<organism evidence="2 3">
    <name type="scientific">Saxophila tyrrhenica</name>
    <dbReference type="NCBI Taxonomy" id="1690608"/>
    <lineage>
        <taxon>Eukaryota</taxon>
        <taxon>Fungi</taxon>
        <taxon>Dikarya</taxon>
        <taxon>Ascomycota</taxon>
        <taxon>Pezizomycotina</taxon>
        <taxon>Dothideomycetes</taxon>
        <taxon>Dothideomycetidae</taxon>
        <taxon>Mycosphaerellales</taxon>
        <taxon>Extremaceae</taxon>
        <taxon>Saxophila</taxon>
    </lineage>
</organism>
<dbReference type="PANTHER" id="PTHR37540:SF5">
    <property type="entry name" value="TRANSCRIPTION FACTOR DOMAIN-CONTAINING PROTEIN"/>
    <property type="match status" value="1"/>
</dbReference>
<accession>A0AAV9PKS2</accession>
<evidence type="ECO:0000313" key="3">
    <source>
        <dbReference type="Proteomes" id="UP001337655"/>
    </source>
</evidence>
<dbReference type="RefSeq" id="XP_064662788.1">
    <property type="nucleotide sequence ID" value="XM_064798461.1"/>
</dbReference>
<keyword evidence="3" id="KW-1185">Reference proteome</keyword>